<name>A0ABR1YF40_9PEZI</name>
<evidence type="ECO:0000313" key="2">
    <source>
        <dbReference type="EMBL" id="KAK8227351.1"/>
    </source>
</evidence>
<sequence length="220" mass="23770">MVGRESSSPFSTTSATSSLELPSASSQLHFSVSIIITPASLTCKKHSSRTQESIPSREFTTLKISRNDQDLSQHQLKPTPQQTPTMCKSHKVLHLCGCFLRHPDIEFCAAALARLNCAVEDVIDLSWCFCPDYPNCEVVIGGDTEHYRSQARLPAVPAVGGGGGGHGRESRMRSARVRFREGPPAASAARGAGHRGPDTDAGLENGIDPELARQEESEEE</sequence>
<dbReference type="EMBL" id="JBBWRZ010000010">
    <property type="protein sequence ID" value="KAK8227351.1"/>
    <property type="molecule type" value="Genomic_DNA"/>
</dbReference>
<proteinExistence type="predicted"/>
<evidence type="ECO:0000313" key="3">
    <source>
        <dbReference type="Proteomes" id="UP001492380"/>
    </source>
</evidence>
<gene>
    <name evidence="2" type="ORF">HDK90DRAFT_494841</name>
</gene>
<evidence type="ECO:0000256" key="1">
    <source>
        <dbReference type="SAM" id="MobiDB-lite"/>
    </source>
</evidence>
<dbReference type="Proteomes" id="UP001492380">
    <property type="component" value="Unassembled WGS sequence"/>
</dbReference>
<keyword evidence="3" id="KW-1185">Reference proteome</keyword>
<accession>A0ABR1YF40</accession>
<reference evidence="2 3" key="1">
    <citation type="submission" date="2024-04" db="EMBL/GenBank/DDBJ databases">
        <title>Phyllosticta paracitricarpa is synonymous to the EU quarantine fungus P. citricarpa based on phylogenomic analyses.</title>
        <authorList>
            <consortium name="Lawrence Berkeley National Laboratory"/>
            <person name="Van Ingen-Buijs V.A."/>
            <person name="Van Westerhoven A.C."/>
            <person name="Haridas S."/>
            <person name="Skiadas P."/>
            <person name="Martin F."/>
            <person name="Groenewald J.Z."/>
            <person name="Crous P.W."/>
            <person name="Seidl M.F."/>
        </authorList>
    </citation>
    <scope>NUCLEOTIDE SEQUENCE [LARGE SCALE GENOMIC DNA]</scope>
    <source>
        <strain evidence="2 3">CBS 123374</strain>
    </source>
</reference>
<organism evidence="2 3">
    <name type="scientific">Phyllosticta capitalensis</name>
    <dbReference type="NCBI Taxonomy" id="121624"/>
    <lineage>
        <taxon>Eukaryota</taxon>
        <taxon>Fungi</taxon>
        <taxon>Dikarya</taxon>
        <taxon>Ascomycota</taxon>
        <taxon>Pezizomycotina</taxon>
        <taxon>Dothideomycetes</taxon>
        <taxon>Dothideomycetes incertae sedis</taxon>
        <taxon>Botryosphaeriales</taxon>
        <taxon>Phyllostictaceae</taxon>
        <taxon>Phyllosticta</taxon>
    </lineage>
</organism>
<feature type="region of interest" description="Disordered" evidence="1">
    <location>
        <begin position="157"/>
        <end position="220"/>
    </location>
</feature>
<feature type="compositionally biased region" description="Basic and acidic residues" evidence="1">
    <location>
        <begin position="210"/>
        <end position="220"/>
    </location>
</feature>
<feature type="compositionally biased region" description="Low complexity" evidence="1">
    <location>
        <begin position="182"/>
        <end position="191"/>
    </location>
</feature>
<comment type="caution">
    <text evidence="2">The sequence shown here is derived from an EMBL/GenBank/DDBJ whole genome shotgun (WGS) entry which is preliminary data.</text>
</comment>
<protein>
    <submittedName>
        <fullName evidence="2">Uncharacterized protein</fullName>
    </submittedName>
</protein>